<evidence type="ECO:0000259" key="7">
    <source>
        <dbReference type="Pfam" id="PF10377"/>
    </source>
</evidence>
<dbReference type="GO" id="GO:0060090">
    <property type="term" value="F:molecular adaptor activity"/>
    <property type="evidence" value="ECO:0007669"/>
    <property type="project" value="TreeGrafter"/>
</dbReference>
<dbReference type="GO" id="GO:0015031">
    <property type="term" value="P:protein transport"/>
    <property type="evidence" value="ECO:0007669"/>
    <property type="project" value="UniProtKB-KW"/>
</dbReference>
<keyword evidence="3 5" id="KW-0175">Coiled coil</keyword>
<dbReference type="GO" id="GO:0034045">
    <property type="term" value="C:phagophore assembly site membrane"/>
    <property type="evidence" value="ECO:0007669"/>
    <property type="project" value="UniProtKB-SubCell"/>
</dbReference>
<evidence type="ECO:0000256" key="5">
    <source>
        <dbReference type="SAM" id="Coils"/>
    </source>
</evidence>
<dbReference type="PANTHER" id="PTHR13222">
    <property type="entry name" value="RB1-INDUCIBLE COILED-COIL"/>
    <property type="match status" value="1"/>
</dbReference>
<evidence type="ECO:0000313" key="9">
    <source>
        <dbReference type="Proteomes" id="UP000242875"/>
    </source>
</evidence>
<comment type="similarity">
    <text evidence="1 4">Belongs to the ATG11 family.</text>
</comment>
<feature type="compositionally biased region" description="Basic residues" evidence="6">
    <location>
        <begin position="1160"/>
        <end position="1172"/>
    </location>
</feature>
<keyword evidence="4" id="KW-0653">Protein transport</keyword>
<dbReference type="GO" id="GO:0000045">
    <property type="term" value="P:autophagosome assembly"/>
    <property type="evidence" value="ECO:0007669"/>
    <property type="project" value="UniProtKB-UniRule"/>
</dbReference>
<evidence type="ECO:0000256" key="3">
    <source>
        <dbReference type="ARBA" id="ARBA00023054"/>
    </source>
</evidence>
<gene>
    <name evidence="8" type="ORF">BZG36_02770</name>
</gene>
<evidence type="ECO:0000256" key="2">
    <source>
        <dbReference type="ARBA" id="ARBA00023006"/>
    </source>
</evidence>
<evidence type="ECO:0000256" key="6">
    <source>
        <dbReference type="SAM" id="MobiDB-lite"/>
    </source>
</evidence>
<comment type="caution">
    <text evidence="8">The sequence shown here is derived from an EMBL/GenBank/DDBJ whole genome shotgun (WGS) entry which is preliminary data.</text>
</comment>
<comment type="function">
    <text evidence="4">Involved in cytoplasm to vacuole transport (Cvt), pexophagy, mitophagy and nucleophagy. Recruits mitochondria for their selective degradation via autophagy (mitophagy) during starvation. Works as scaffold proteins that recruit ATG proteins to the pre-autophagosome (PAS), the site of vesicle/autophagosome formation. Required for the Cvt vesicles completion.</text>
</comment>
<keyword evidence="2 4" id="KW-0072">Autophagy</keyword>
<keyword evidence="4" id="KW-0472">Membrane</keyword>
<dbReference type="GO" id="GO:1990316">
    <property type="term" value="C:Atg1/ULK1 kinase complex"/>
    <property type="evidence" value="ECO:0007669"/>
    <property type="project" value="TreeGrafter"/>
</dbReference>
<evidence type="ECO:0000256" key="4">
    <source>
        <dbReference type="RuleBase" id="RU367075"/>
    </source>
</evidence>
<evidence type="ECO:0000313" key="8">
    <source>
        <dbReference type="EMBL" id="OZJ04583.1"/>
    </source>
</evidence>
<sequence>MRIFRAESGKELVLKEGSRWVADKDTVNAASFPSLEECKIVIEEATGTPLDRQILMTTAGVQLKPSNMAQIWKELQQDDHALVLFDRQYLEASADMVKAHLAKEARLLRENLNKPLTLFEVHADETDSGKLSQVYLRGFSECLQLAMSHVSSMEREITFATQLGHEVTIQMTCLNVAIINLDVHMRSARHAFDTFEVIANRELMKQSNLLSLVDRDLNLLDRIAFPSIYLCDEALEHAGRGGFGEQSRCDSSIPLSDLLNEFNLPSAIAEAGNLRDELSDRTEELHMVLGELDEEASALSFNARKNIEPASKDDKIAHLQELFHQVRGVHEKIARDVERVHDRITRLQSNSQANNLSGTMAHDQQRKTIQAFRHLADIHESDYVPRLEASHQRLQEEIQSLMAKKIHTLEVFHISMASISTIQSDIAGVLPSLSSLEYGIKGLQNALEDGVLALPLRLLAHSVVTLLRSCPAIITQEIRAALAQLESTQLNMTSPFVSKERFKESSPQDVITFLTTVHDGLQVGLHTHSKGSVNQNLGAQPFRRLLLSMLSQCLNSTAVEQVALRTENHKSKPSSSANQMICTSSAPESSKEVSSQMGSGPTAKLPVSSKLSTRLVPALTQADTATHAVEQLEHSTRSLKLEHSHDKQNNEYASRIHELKRALELAEADCKALRARERDLHSTVDTLEEVIERERASNEQAKRDISILRGRLDDAQTSEQQTRAIIATLSSQVAEASQRFEKEFAARNSQFEEIVQKHQQELQRLLDEESEERQHAIHDALQEQSDVHAEELAQAQLLSKQDADQKVKDYESRIAKYVEKNADLERRLEETEQRLLENNQTNEEIKLRLSQARDMVARAERDWMGKNAIVEQLMEGIYVFRDEVASCLEYFQSDNESHIPQATSDDIVKDTQELLESLKEQLGAVLKSNGTMQGKLEEYESYRKLVKDNYVESPELLRIVRSLSDVISSHQTSLAAFAVDLGLRQELAVVELPRGDNTDLRASEELEAYAKYAALVQTCPFRQTLDEAKENSHKLDDNIKRWQREYKLVRDKYSKLQTYQSEKIAFRNFKVGDIALFLPTRNSNGKPWAAFNVNAPHYFLKSTVELSEQLRAREWVLARIVSIEDRLADAKDPESNPYGLADGIKFYELEVDIWQPTHHVRHKHTRSSHRKAGAAIDPQSEGQAKRDTKEDYFSHVGSTIDISSHQDSPILTGDSKLLSKSVGSMLPDAQCLITFITTGTYNPPSCEAVIAGTIEAPFVAASVSGSILTTTIPSVPFSAYDYIHSQFANFITTLQNGASHTFTLHGAVDIQLNLGIFGKPTLSGLRFNVQTTLSGLQGLKRTSLLEIYGIGTTDVNGNLLVTIGSSATDGAFVNEVMFAFPPTAIAVNIEGLPNSSSGASLEPALSTLNISTSLPADRQDGSQFILKSATIDITSDTLMSGNAQVTFVFESPFYRLHISNSRLAPYPLFPTILQHKAIQTLVLTRLHT</sequence>
<dbReference type="GO" id="GO:0005774">
    <property type="term" value="C:vacuolar membrane"/>
    <property type="evidence" value="ECO:0007669"/>
    <property type="project" value="UniProtKB-SubCell"/>
</dbReference>
<dbReference type="GO" id="GO:1903599">
    <property type="term" value="P:positive regulation of autophagy of mitochondrion"/>
    <property type="evidence" value="ECO:0007669"/>
    <property type="project" value="UniProtKB-UniRule"/>
</dbReference>
<keyword evidence="4" id="KW-0926">Vacuole</keyword>
<protein>
    <recommendedName>
        <fullName evidence="4">Autophagy-related protein 11</fullName>
    </recommendedName>
</protein>
<dbReference type="InterPro" id="IPR019460">
    <property type="entry name" value="Atg11_C"/>
</dbReference>
<dbReference type="Pfam" id="PF10377">
    <property type="entry name" value="ATG11"/>
    <property type="match status" value="1"/>
</dbReference>
<reference evidence="8 9" key="1">
    <citation type="journal article" date="2017" name="Mycologia">
        <title>Bifiguratus adelaidae, gen. et sp. nov., a new member of Mucoromycotina in endophytic and soil-dwelling habitats.</title>
        <authorList>
            <person name="Torres-Cruz T.J."/>
            <person name="Billingsley Tobias T.L."/>
            <person name="Almatruk M."/>
            <person name="Hesse C."/>
            <person name="Kuske C.R."/>
            <person name="Desiro A."/>
            <person name="Benucci G.M."/>
            <person name="Bonito G."/>
            <person name="Stajich J.E."/>
            <person name="Dunlap C."/>
            <person name="Arnold A.E."/>
            <person name="Porras-Alfaro A."/>
        </authorList>
    </citation>
    <scope>NUCLEOTIDE SEQUENCE [LARGE SCALE GENOMIC DNA]</scope>
    <source>
        <strain evidence="8 9">AZ0501</strain>
    </source>
</reference>
<comment type="subcellular location">
    <subcellularLocation>
        <location evidence="4">Preautophagosomal structure membrane</location>
        <topology evidence="4">Peripheral membrane protein</topology>
    </subcellularLocation>
    <subcellularLocation>
        <location evidence="4">Vacuole membrane</location>
        <topology evidence="4">Peripheral membrane protein</topology>
    </subcellularLocation>
    <text evidence="4">During pexophagy, accumulates in the vacuolar membrane region, where the peroxisomes contact the vacuole.</text>
</comment>
<evidence type="ECO:0000256" key="1">
    <source>
        <dbReference type="ARBA" id="ARBA00009729"/>
    </source>
</evidence>
<dbReference type="InterPro" id="IPR040040">
    <property type="entry name" value="ATG11"/>
</dbReference>
<dbReference type="GO" id="GO:0034517">
    <property type="term" value="P:ribophagy"/>
    <property type="evidence" value="ECO:0007669"/>
    <property type="project" value="TreeGrafter"/>
</dbReference>
<comment type="subunit">
    <text evidence="4">Homodimer.</text>
</comment>
<name>A0A261Y1X0_9FUNG</name>
<feature type="region of interest" description="Disordered" evidence="6">
    <location>
        <begin position="1160"/>
        <end position="1188"/>
    </location>
</feature>
<proteinExistence type="inferred from homology"/>
<dbReference type="GO" id="GO:0000422">
    <property type="term" value="P:autophagy of mitochondrion"/>
    <property type="evidence" value="ECO:0007669"/>
    <property type="project" value="TreeGrafter"/>
</dbReference>
<dbReference type="GO" id="GO:0061709">
    <property type="term" value="P:reticulophagy"/>
    <property type="evidence" value="ECO:0007669"/>
    <property type="project" value="TreeGrafter"/>
</dbReference>
<keyword evidence="4" id="KW-0813">Transport</keyword>
<organism evidence="8 9">
    <name type="scientific">Bifiguratus adelaidae</name>
    <dbReference type="NCBI Taxonomy" id="1938954"/>
    <lineage>
        <taxon>Eukaryota</taxon>
        <taxon>Fungi</taxon>
        <taxon>Fungi incertae sedis</taxon>
        <taxon>Mucoromycota</taxon>
        <taxon>Mucoromycotina</taxon>
        <taxon>Endogonomycetes</taxon>
        <taxon>Endogonales</taxon>
        <taxon>Endogonales incertae sedis</taxon>
        <taxon>Bifiguratus</taxon>
    </lineage>
</organism>
<dbReference type="GO" id="GO:0034727">
    <property type="term" value="P:piecemeal microautophagy of the nucleus"/>
    <property type="evidence" value="ECO:0007669"/>
    <property type="project" value="TreeGrafter"/>
</dbReference>
<accession>A0A261Y1X0</accession>
<dbReference type="GO" id="GO:0019901">
    <property type="term" value="F:protein kinase binding"/>
    <property type="evidence" value="ECO:0007669"/>
    <property type="project" value="TreeGrafter"/>
</dbReference>
<feature type="region of interest" description="Disordered" evidence="6">
    <location>
        <begin position="566"/>
        <end position="606"/>
    </location>
</feature>
<feature type="domain" description="Autophagy-related protein 11 C-terminal" evidence="7">
    <location>
        <begin position="1034"/>
        <end position="1152"/>
    </location>
</feature>
<feature type="compositionally biased region" description="Low complexity" evidence="6">
    <location>
        <begin position="584"/>
        <end position="595"/>
    </location>
</feature>
<dbReference type="OrthoDB" id="447953at2759"/>
<feature type="coiled-coil region" evidence="5">
    <location>
        <begin position="748"/>
        <end position="862"/>
    </location>
</feature>
<dbReference type="EMBL" id="MVBO01000035">
    <property type="protein sequence ID" value="OZJ04583.1"/>
    <property type="molecule type" value="Genomic_DNA"/>
</dbReference>
<dbReference type="PANTHER" id="PTHR13222:SF1">
    <property type="entry name" value="RB1-INDUCIBLE COILED-COIL PROTEIN 1"/>
    <property type="match status" value="1"/>
</dbReference>
<feature type="compositionally biased region" description="Polar residues" evidence="6">
    <location>
        <begin position="573"/>
        <end position="583"/>
    </location>
</feature>
<keyword evidence="9" id="KW-1185">Reference proteome</keyword>
<dbReference type="Proteomes" id="UP000242875">
    <property type="component" value="Unassembled WGS sequence"/>
</dbReference>
<feature type="coiled-coil region" evidence="5">
    <location>
        <begin position="649"/>
        <end position="718"/>
    </location>
</feature>